<organism evidence="1 2">
    <name type="scientific">Serratia bockelmannii</name>
    <dbReference type="NCBI Taxonomy" id="2703793"/>
    <lineage>
        <taxon>Bacteria</taxon>
        <taxon>Pseudomonadati</taxon>
        <taxon>Pseudomonadota</taxon>
        <taxon>Gammaproteobacteria</taxon>
        <taxon>Enterobacterales</taxon>
        <taxon>Yersiniaceae</taxon>
        <taxon>Serratia</taxon>
    </lineage>
</organism>
<sequence length="69" mass="7938">MEKLNKEIYLILAEQELTGWDGKPILDVMQPYYKNGNEETKALIIKKVEALKVEPGINFPTNYEQILNG</sequence>
<comment type="caution">
    <text evidence="1">The sequence shown here is derived from an EMBL/GenBank/DDBJ whole genome shotgun (WGS) entry which is preliminary data.</text>
</comment>
<evidence type="ECO:0000313" key="1">
    <source>
        <dbReference type="EMBL" id="MDN6877112.1"/>
    </source>
</evidence>
<proteinExistence type="predicted"/>
<gene>
    <name evidence="1" type="ORF">QO199_00310</name>
</gene>
<dbReference type="RefSeq" id="WP_262825287.1">
    <property type="nucleotide sequence ID" value="NZ_CBDHVZ010000065.1"/>
</dbReference>
<keyword evidence="2" id="KW-1185">Reference proteome</keyword>
<dbReference type="EMBL" id="JASMRX010000001">
    <property type="protein sequence ID" value="MDN6877112.1"/>
    <property type="molecule type" value="Genomic_DNA"/>
</dbReference>
<reference evidence="1" key="1">
    <citation type="submission" date="2023-05" db="EMBL/GenBank/DDBJ databases">
        <title>Cannabis rhizosphere genomes.</title>
        <authorList>
            <person name="Goff K.L."/>
        </authorList>
    </citation>
    <scope>NUCLEOTIDE SEQUENCE</scope>
    <source>
        <strain evidence="1">SPPC 2817</strain>
    </source>
</reference>
<name>A0ABT8LII6_9GAMM</name>
<dbReference type="Proteomes" id="UP001176500">
    <property type="component" value="Unassembled WGS sequence"/>
</dbReference>
<protein>
    <submittedName>
        <fullName evidence="1">Uncharacterized protein</fullName>
    </submittedName>
</protein>
<evidence type="ECO:0000313" key="2">
    <source>
        <dbReference type="Proteomes" id="UP001176500"/>
    </source>
</evidence>
<accession>A0ABT8LII6</accession>